<dbReference type="Proteomes" id="UP001232148">
    <property type="component" value="Unassembled WGS sequence"/>
</dbReference>
<gene>
    <name evidence="2" type="ORF">LX32DRAFT_678130</name>
</gene>
<organism evidence="2 3">
    <name type="scientific">Colletotrichum zoysiae</name>
    <dbReference type="NCBI Taxonomy" id="1216348"/>
    <lineage>
        <taxon>Eukaryota</taxon>
        <taxon>Fungi</taxon>
        <taxon>Dikarya</taxon>
        <taxon>Ascomycota</taxon>
        <taxon>Pezizomycotina</taxon>
        <taxon>Sordariomycetes</taxon>
        <taxon>Hypocreomycetidae</taxon>
        <taxon>Glomerellales</taxon>
        <taxon>Glomerellaceae</taxon>
        <taxon>Colletotrichum</taxon>
        <taxon>Colletotrichum graminicola species complex</taxon>
    </lineage>
</organism>
<name>A0AAD9H1M9_9PEZI</name>
<keyword evidence="1" id="KW-0812">Transmembrane</keyword>
<comment type="caution">
    <text evidence="2">The sequence shown here is derived from an EMBL/GenBank/DDBJ whole genome shotgun (WGS) entry which is preliminary data.</text>
</comment>
<accession>A0AAD9H1M9</accession>
<feature type="transmembrane region" description="Helical" evidence="1">
    <location>
        <begin position="297"/>
        <end position="320"/>
    </location>
</feature>
<evidence type="ECO:0000256" key="1">
    <source>
        <dbReference type="SAM" id="Phobius"/>
    </source>
</evidence>
<evidence type="ECO:0000313" key="3">
    <source>
        <dbReference type="Proteomes" id="UP001232148"/>
    </source>
</evidence>
<feature type="transmembrane region" description="Helical" evidence="1">
    <location>
        <begin position="326"/>
        <end position="343"/>
    </location>
</feature>
<protein>
    <submittedName>
        <fullName evidence="2">Uncharacterized protein</fullName>
    </submittedName>
</protein>
<dbReference type="EMBL" id="MU843175">
    <property type="protein sequence ID" value="KAK2020765.1"/>
    <property type="molecule type" value="Genomic_DNA"/>
</dbReference>
<keyword evidence="1" id="KW-0472">Membrane</keyword>
<sequence length="440" mass="47597">MHPELPDSTISAALGAVLGYIGAEAATTLAFERLLWPQRFFSRLNVWSAFTIALLAPMGGPLHKAALNTLDVMFARGLLEGPQSGSMLGSAFFPELDRWSYTMYGDGRAPLKTEPVRNALFPRALRRMPLPFMGPSTTSQAALGVAENGTAVGRPVRARVAVSHLVLSRASAQDKASDLPLVSESALLPSASVILGIFISELSAVAVAVIIASVFDSFWCLLWLVPLVLRLLSAVFSVDRESLVSTSSNLAGDQSHDFEIHCPQTEGKFMLITGPPAIVVQFFRHYGHPVRSRSREVIQLGAVIILGGLFPLGLLCSTLWMPGPIASVWLCYQMYVVLVMHLVRYSSLAWASTTEVAIATELSRGLSCSNENEYDSSILFGQERNGMGTIKARVAVTYHNSYGAGKRAMDNLLSRPDISSPFAQLRQNMTGDDVSLPLVA</sequence>
<evidence type="ECO:0000313" key="2">
    <source>
        <dbReference type="EMBL" id="KAK2020765.1"/>
    </source>
</evidence>
<feature type="transmembrane region" description="Helical" evidence="1">
    <location>
        <begin position="193"/>
        <end position="215"/>
    </location>
</feature>
<dbReference type="AlphaFoldDB" id="A0AAD9H1M9"/>
<feature type="transmembrane region" description="Helical" evidence="1">
    <location>
        <begin position="12"/>
        <end position="31"/>
    </location>
</feature>
<keyword evidence="3" id="KW-1185">Reference proteome</keyword>
<reference evidence="2" key="1">
    <citation type="submission" date="2021-06" db="EMBL/GenBank/DDBJ databases">
        <title>Comparative genomics, transcriptomics and evolutionary studies reveal genomic signatures of adaptation to plant cell wall in hemibiotrophic fungi.</title>
        <authorList>
            <consortium name="DOE Joint Genome Institute"/>
            <person name="Baroncelli R."/>
            <person name="Diaz J.F."/>
            <person name="Benocci T."/>
            <person name="Peng M."/>
            <person name="Battaglia E."/>
            <person name="Haridas S."/>
            <person name="Andreopoulos W."/>
            <person name="Labutti K."/>
            <person name="Pangilinan J."/>
            <person name="Floch G.L."/>
            <person name="Makela M.R."/>
            <person name="Henrissat B."/>
            <person name="Grigoriev I.V."/>
            <person name="Crouch J.A."/>
            <person name="De Vries R.P."/>
            <person name="Sukno S.A."/>
            <person name="Thon M.R."/>
        </authorList>
    </citation>
    <scope>NUCLEOTIDE SEQUENCE</scope>
    <source>
        <strain evidence="2">MAFF235873</strain>
    </source>
</reference>
<keyword evidence="1" id="KW-1133">Transmembrane helix</keyword>
<proteinExistence type="predicted"/>